<feature type="compositionally biased region" description="Gly residues" evidence="1">
    <location>
        <begin position="236"/>
        <end position="247"/>
    </location>
</feature>
<dbReference type="EMBL" id="GAKP01006758">
    <property type="protein sequence ID" value="JAC52194.1"/>
    <property type="molecule type" value="Transcribed_RNA"/>
</dbReference>
<feature type="signal peptide" evidence="2">
    <location>
        <begin position="1"/>
        <end position="17"/>
    </location>
</feature>
<feature type="compositionally biased region" description="Gly residues" evidence="1">
    <location>
        <begin position="266"/>
        <end position="279"/>
    </location>
</feature>
<feature type="region of interest" description="Disordered" evidence="1">
    <location>
        <begin position="86"/>
        <end position="314"/>
    </location>
</feature>
<feature type="compositionally biased region" description="Polar residues" evidence="1">
    <location>
        <begin position="91"/>
        <end position="106"/>
    </location>
</feature>
<organism evidence="3">
    <name type="scientific">Bactrocera dorsalis</name>
    <name type="common">Oriental fruit fly</name>
    <name type="synonym">Dacus dorsalis</name>
    <dbReference type="NCBI Taxonomy" id="27457"/>
    <lineage>
        <taxon>Eukaryota</taxon>
        <taxon>Metazoa</taxon>
        <taxon>Ecdysozoa</taxon>
        <taxon>Arthropoda</taxon>
        <taxon>Hexapoda</taxon>
        <taxon>Insecta</taxon>
        <taxon>Pterygota</taxon>
        <taxon>Neoptera</taxon>
        <taxon>Endopterygota</taxon>
        <taxon>Diptera</taxon>
        <taxon>Brachycera</taxon>
        <taxon>Muscomorpha</taxon>
        <taxon>Tephritoidea</taxon>
        <taxon>Tephritidae</taxon>
        <taxon>Bactrocera</taxon>
        <taxon>Bactrocera</taxon>
    </lineage>
</organism>
<gene>
    <name evidence="3" type="primary">RRBP1</name>
</gene>
<feature type="compositionally biased region" description="Gly residues" evidence="1">
    <location>
        <begin position="136"/>
        <end position="172"/>
    </location>
</feature>
<feature type="compositionally biased region" description="Low complexity" evidence="1">
    <location>
        <begin position="109"/>
        <end position="135"/>
    </location>
</feature>
<feature type="chain" id="PRO_5001562332" evidence="2">
    <location>
        <begin position="18"/>
        <end position="342"/>
    </location>
</feature>
<feature type="compositionally biased region" description="Low complexity" evidence="1">
    <location>
        <begin position="248"/>
        <end position="265"/>
    </location>
</feature>
<dbReference type="Gene3D" id="2.160.20.80">
    <property type="entry name" value="E3 ubiquitin-protein ligase SopA"/>
    <property type="match status" value="1"/>
</dbReference>
<keyword evidence="2" id="KW-0732">Signal</keyword>
<accession>A0A034WC13</accession>
<reference evidence="3" key="1">
    <citation type="journal article" date="2014" name="BMC Genomics">
        <title>Characterizing the developmental transcriptome of the oriental fruit fly, Bactrocera dorsalis (Diptera: Tephritidae) through comparative genomic analysis with Drosophila melanogaster utilizing modENCODE datasets.</title>
        <authorList>
            <person name="Geib S.M."/>
            <person name="Calla B."/>
            <person name="Hall B."/>
            <person name="Hou S."/>
            <person name="Manoukis N.C."/>
        </authorList>
    </citation>
    <scope>NUCLEOTIDE SEQUENCE</scope>
    <source>
        <strain evidence="3">Punador</strain>
    </source>
</reference>
<dbReference type="OrthoDB" id="8066310at2759"/>
<evidence type="ECO:0000313" key="3">
    <source>
        <dbReference type="EMBL" id="JAC52194.1"/>
    </source>
</evidence>
<sequence>MLSKLLIFQALIALSTADVSHLKLAYLPPYHGKPQHIAPSQQLAAPPQPQVQHDEVPQTQPDVILLDESANGNSHALKDVEQSLDNEPVATAQQSSSDDNGTSESASDPFFQPSFGGFPGAGFPSSFGGPTYPGQGFTGAGFPGQGFAGQGFPGQGFSGQGFPGQGFAGQGFPGQAFPGAGFAGQGFPGQGFPGQGFSGQGFPGAGFSGQGISGQGFPGAGFPGQGFSGAAFPGQGFSGQGFPGQGFPGTAFPGQGFSGQAFPGQGFAGAGFPGAGFPGQGFPSQAGGFPGLPYQTASQQQSGGDFKTPQPIDGLNTRVLTTRIASDTVYGANGGYVYDKPK</sequence>
<dbReference type="AlphaFoldDB" id="A0A034WC13"/>
<feature type="region of interest" description="Disordered" evidence="1">
    <location>
        <begin position="36"/>
        <end position="56"/>
    </location>
</feature>
<evidence type="ECO:0000256" key="1">
    <source>
        <dbReference type="SAM" id="MobiDB-lite"/>
    </source>
</evidence>
<name>A0A034WC13_BACDO</name>
<proteinExistence type="predicted"/>
<feature type="compositionally biased region" description="Gly residues" evidence="1">
    <location>
        <begin position="181"/>
        <end position="227"/>
    </location>
</feature>
<dbReference type="SUPFAM" id="SSF141571">
    <property type="entry name" value="Pentapeptide repeat-like"/>
    <property type="match status" value="1"/>
</dbReference>
<evidence type="ECO:0000256" key="2">
    <source>
        <dbReference type="SAM" id="SignalP"/>
    </source>
</evidence>
<protein>
    <submittedName>
        <fullName evidence="3">Ribosome-binding protein 1</fullName>
    </submittedName>
</protein>